<evidence type="ECO:0000313" key="3">
    <source>
        <dbReference type="EMBL" id="ESQ49528.1"/>
    </source>
</evidence>
<dbReference type="EMBL" id="KI517408">
    <property type="protein sequence ID" value="ESQ49528.1"/>
    <property type="molecule type" value="Genomic_DNA"/>
</dbReference>
<name>V4MAT4_EUTSA</name>
<dbReference type="KEGG" id="eus:EUTSA_v10022104mg"/>
<dbReference type="Proteomes" id="UP000030689">
    <property type="component" value="Unassembled WGS sequence"/>
</dbReference>
<evidence type="ECO:0000313" key="4">
    <source>
        <dbReference type="Proteomes" id="UP000030689"/>
    </source>
</evidence>
<sequence>MERNVEKMLNRVSMVFIIIGTAIMVIMILQTPKTCIPPEAPSKPHTHFPRSTCDSSPRQHVPLSKKNARIWVFEILRPQSWVLL</sequence>
<dbReference type="PANTHER" id="PTHR45085:SF3">
    <property type="entry name" value="S-ADENOSYL-L-METHIONINE-DEPENDENT METHYLTRANSFERASES SUPERFAMILY PROTEIN"/>
    <property type="match status" value="1"/>
</dbReference>
<feature type="transmembrane region" description="Helical" evidence="2">
    <location>
        <begin position="12"/>
        <end position="29"/>
    </location>
</feature>
<evidence type="ECO:0000256" key="2">
    <source>
        <dbReference type="SAM" id="Phobius"/>
    </source>
</evidence>
<dbReference type="Gramene" id="ESQ49528">
    <property type="protein sequence ID" value="ESQ49528"/>
    <property type="gene ID" value="EUTSA_v10022104mg"/>
</dbReference>
<protein>
    <submittedName>
        <fullName evidence="3">Uncharacterized protein</fullName>
    </submittedName>
</protein>
<keyword evidence="2" id="KW-0812">Transmembrane</keyword>
<gene>
    <name evidence="3" type="ORF">EUTSA_v10022104mg</name>
</gene>
<proteinExistence type="predicted"/>
<reference evidence="3 4" key="1">
    <citation type="journal article" date="2013" name="Front. Plant Sci.">
        <title>The Reference Genome of the Halophytic Plant Eutrema salsugineum.</title>
        <authorList>
            <person name="Yang R."/>
            <person name="Jarvis D.E."/>
            <person name="Chen H."/>
            <person name="Beilstein M.A."/>
            <person name="Grimwood J."/>
            <person name="Jenkins J."/>
            <person name="Shu S."/>
            <person name="Prochnik S."/>
            <person name="Xin M."/>
            <person name="Ma C."/>
            <person name="Schmutz J."/>
            <person name="Wing R.A."/>
            <person name="Mitchell-Olds T."/>
            <person name="Schumaker K.S."/>
            <person name="Wang X."/>
        </authorList>
    </citation>
    <scope>NUCLEOTIDE SEQUENCE [LARGE SCALE GENOMIC DNA]</scope>
</reference>
<dbReference type="PANTHER" id="PTHR45085">
    <property type="entry name" value="F21J9.14"/>
    <property type="match status" value="1"/>
</dbReference>
<dbReference type="AlphaFoldDB" id="V4MAT4"/>
<keyword evidence="2" id="KW-0472">Membrane</keyword>
<keyword evidence="4" id="KW-1185">Reference proteome</keyword>
<evidence type="ECO:0000256" key="1">
    <source>
        <dbReference type="SAM" id="MobiDB-lite"/>
    </source>
</evidence>
<organism evidence="3 4">
    <name type="scientific">Eutrema salsugineum</name>
    <name type="common">Saltwater cress</name>
    <name type="synonym">Sisymbrium salsugineum</name>
    <dbReference type="NCBI Taxonomy" id="72664"/>
    <lineage>
        <taxon>Eukaryota</taxon>
        <taxon>Viridiplantae</taxon>
        <taxon>Streptophyta</taxon>
        <taxon>Embryophyta</taxon>
        <taxon>Tracheophyta</taxon>
        <taxon>Spermatophyta</taxon>
        <taxon>Magnoliopsida</taxon>
        <taxon>eudicotyledons</taxon>
        <taxon>Gunneridae</taxon>
        <taxon>Pentapetalae</taxon>
        <taxon>rosids</taxon>
        <taxon>malvids</taxon>
        <taxon>Brassicales</taxon>
        <taxon>Brassicaceae</taxon>
        <taxon>Eutremeae</taxon>
        <taxon>Eutrema</taxon>
    </lineage>
</organism>
<feature type="region of interest" description="Disordered" evidence="1">
    <location>
        <begin position="39"/>
        <end position="60"/>
    </location>
</feature>
<keyword evidence="2" id="KW-1133">Transmembrane helix</keyword>
<accession>V4MAT4</accession>